<dbReference type="InterPro" id="IPR002659">
    <property type="entry name" value="Glyco_trans_31"/>
</dbReference>
<evidence type="ECO:0000256" key="11">
    <source>
        <dbReference type="ARBA" id="ARBA00023136"/>
    </source>
</evidence>
<keyword evidence="14" id="KW-1185">Reference proteome</keyword>
<evidence type="ECO:0000256" key="9">
    <source>
        <dbReference type="ARBA" id="ARBA00022989"/>
    </source>
</evidence>
<evidence type="ECO:0000256" key="1">
    <source>
        <dbReference type="ARBA" id="ARBA00001936"/>
    </source>
</evidence>
<evidence type="ECO:0000313" key="13">
    <source>
        <dbReference type="EnsemblPlants" id="LPERR07G08010.1"/>
    </source>
</evidence>
<dbReference type="GO" id="GO:0000139">
    <property type="term" value="C:Golgi membrane"/>
    <property type="evidence" value="ECO:0007669"/>
    <property type="project" value="UniProtKB-SubCell"/>
</dbReference>
<evidence type="ECO:0000256" key="8">
    <source>
        <dbReference type="ARBA" id="ARBA00022968"/>
    </source>
</evidence>
<dbReference type="Pfam" id="PF01762">
    <property type="entry name" value="Galactosyl_T"/>
    <property type="match status" value="1"/>
</dbReference>
<dbReference type="HOGENOM" id="CLU_954296_0_0_1"/>
<reference evidence="13" key="3">
    <citation type="submission" date="2015-04" db="UniProtKB">
        <authorList>
            <consortium name="EnsemblPlants"/>
        </authorList>
    </citation>
    <scope>IDENTIFICATION</scope>
</reference>
<keyword evidence="9" id="KW-1133">Transmembrane helix</keyword>
<evidence type="ECO:0000256" key="6">
    <source>
        <dbReference type="ARBA" id="ARBA00022679"/>
    </source>
</evidence>
<reference evidence="13 14" key="1">
    <citation type="submission" date="2012-08" db="EMBL/GenBank/DDBJ databases">
        <title>Oryza genome evolution.</title>
        <authorList>
            <person name="Wing R.A."/>
        </authorList>
    </citation>
    <scope>NUCLEOTIDE SEQUENCE</scope>
</reference>
<dbReference type="AlphaFoldDB" id="A0A0D9WXF2"/>
<keyword evidence="10" id="KW-0333">Golgi apparatus</keyword>
<keyword evidence="6" id="KW-0808">Transferase</keyword>
<comment type="similarity">
    <text evidence="4">Belongs to the glycosyltransferase 31 family.</text>
</comment>
<keyword evidence="5" id="KW-0328">Glycosyltransferase</keyword>
<dbReference type="STRING" id="77586.A0A0D9WXF2"/>
<evidence type="ECO:0000256" key="5">
    <source>
        <dbReference type="ARBA" id="ARBA00022676"/>
    </source>
</evidence>
<dbReference type="EnsemblPlants" id="LPERR07G08010.1">
    <property type="protein sequence ID" value="LPERR07G08010.1"/>
    <property type="gene ID" value="LPERR07G08010"/>
</dbReference>
<evidence type="ECO:0000256" key="7">
    <source>
        <dbReference type="ARBA" id="ARBA00022692"/>
    </source>
</evidence>
<reference evidence="14" key="2">
    <citation type="submission" date="2013-12" db="EMBL/GenBank/DDBJ databases">
        <authorList>
            <person name="Yu Y."/>
            <person name="Lee S."/>
            <person name="de Baynast K."/>
            <person name="Wissotski M."/>
            <person name="Liu L."/>
            <person name="Talag J."/>
            <person name="Goicoechea J."/>
            <person name="Angelova A."/>
            <person name="Jetty R."/>
            <person name="Kudrna D."/>
            <person name="Golser W."/>
            <person name="Rivera L."/>
            <person name="Zhang J."/>
            <person name="Wing R."/>
        </authorList>
    </citation>
    <scope>NUCLEOTIDE SEQUENCE</scope>
</reference>
<evidence type="ECO:0000256" key="4">
    <source>
        <dbReference type="ARBA" id="ARBA00008661"/>
    </source>
</evidence>
<protein>
    <submittedName>
        <fullName evidence="13">Uncharacterized protein</fullName>
    </submittedName>
</protein>
<keyword evidence="7" id="KW-0812">Transmembrane</keyword>
<keyword evidence="12" id="KW-0464">Manganese</keyword>
<evidence type="ECO:0000256" key="12">
    <source>
        <dbReference type="ARBA" id="ARBA00023211"/>
    </source>
</evidence>
<organism evidence="13 14">
    <name type="scientific">Leersia perrieri</name>
    <dbReference type="NCBI Taxonomy" id="77586"/>
    <lineage>
        <taxon>Eukaryota</taxon>
        <taxon>Viridiplantae</taxon>
        <taxon>Streptophyta</taxon>
        <taxon>Embryophyta</taxon>
        <taxon>Tracheophyta</taxon>
        <taxon>Spermatophyta</taxon>
        <taxon>Magnoliopsida</taxon>
        <taxon>Liliopsida</taxon>
        <taxon>Poales</taxon>
        <taxon>Poaceae</taxon>
        <taxon>BOP clade</taxon>
        <taxon>Oryzoideae</taxon>
        <taxon>Oryzeae</taxon>
        <taxon>Oryzinae</taxon>
        <taxon>Leersia</taxon>
    </lineage>
</organism>
<dbReference type="GO" id="GO:0016758">
    <property type="term" value="F:hexosyltransferase activity"/>
    <property type="evidence" value="ECO:0007669"/>
    <property type="project" value="InterPro"/>
</dbReference>
<comment type="subcellular location">
    <subcellularLocation>
        <location evidence="2">Golgi apparatus membrane</location>
        <topology evidence="2">Single-pass type II membrane protein</topology>
    </subcellularLocation>
</comment>
<keyword evidence="11" id="KW-0472">Membrane</keyword>
<dbReference type="eggNOG" id="KOG2288">
    <property type="taxonomic scope" value="Eukaryota"/>
</dbReference>
<name>A0A0D9WXF2_9ORYZ</name>
<evidence type="ECO:0000256" key="10">
    <source>
        <dbReference type="ARBA" id="ARBA00023034"/>
    </source>
</evidence>
<dbReference type="Proteomes" id="UP000032180">
    <property type="component" value="Chromosome 7"/>
</dbReference>
<accession>A0A0D9WXF2</accession>
<evidence type="ECO:0000313" key="14">
    <source>
        <dbReference type="Proteomes" id="UP000032180"/>
    </source>
</evidence>
<dbReference type="UniPathway" id="UPA00378"/>
<evidence type="ECO:0000256" key="3">
    <source>
        <dbReference type="ARBA" id="ARBA00004922"/>
    </source>
</evidence>
<comment type="pathway">
    <text evidence="3">Protein modification; protein glycosylation.</text>
</comment>
<evidence type="ECO:0000256" key="2">
    <source>
        <dbReference type="ARBA" id="ARBA00004323"/>
    </source>
</evidence>
<dbReference type="Gramene" id="LPERR07G08010.1">
    <property type="protein sequence ID" value="LPERR07G08010.1"/>
    <property type="gene ID" value="LPERR07G08010"/>
</dbReference>
<proteinExistence type="inferred from homology"/>
<sequence>MVTGINTAFSSRKRRDSIRYTWMPQGEKRKKLEEKGIIIHFFIGHSAISIGIVDRAIEAEDRKHNVEGYLALSGKTKTYFSTAVSLWDADFYVMVYGACKHRGVRYYEPEHWKFGEAGNSYFKRSSNLHIYKQTLGISTTKDCCGTAPGELPTSYFHNSSFRSSCFDSLKLLLIPDDIDHTKNVNIFLSSHIFVSSIADCEWKAHTGNTCAASFDWRCSGICNSQKEGSERCTISALKGRRRFGSPHSSVTENPVKRREEQAENLLLVGVCDGSEIPTKRTTILRGVCLPVA</sequence>
<keyword evidence="8" id="KW-0735">Signal-anchor</keyword>
<comment type="cofactor">
    <cofactor evidence="1">
        <name>Mn(2+)</name>
        <dbReference type="ChEBI" id="CHEBI:29035"/>
    </cofactor>
</comment>